<evidence type="ECO:0000313" key="1">
    <source>
        <dbReference type="EMBL" id="MPN31067.1"/>
    </source>
</evidence>
<proteinExistence type="predicted"/>
<comment type="caution">
    <text evidence="1">The sequence shown here is derived from an EMBL/GenBank/DDBJ whole genome shotgun (WGS) entry which is preliminary data.</text>
</comment>
<name>A0A645GWJ6_9ZZZZ</name>
<organism evidence="1">
    <name type="scientific">bioreactor metagenome</name>
    <dbReference type="NCBI Taxonomy" id="1076179"/>
    <lineage>
        <taxon>unclassified sequences</taxon>
        <taxon>metagenomes</taxon>
        <taxon>ecological metagenomes</taxon>
    </lineage>
</organism>
<dbReference type="AlphaFoldDB" id="A0A645GWJ6"/>
<sequence>MRFCSLLLCILQDFLKAITELLFCHRSYISFLIHRISNLQILHVQFKRLYKINNNIFNDNKPPCRNTALPCTEEAGLYCDLCSPVDICIFKHYKRVRPSQFQHEGFDHPSCNLSYFRSYSRTSGNRNSIHKIFVYDFYGSFSVYEQRLKYVLRQPGFSKDLLCLKSGSGYIGSMFKQAYISCNQCGHCKSENL</sequence>
<accession>A0A645GWJ6</accession>
<gene>
    <name evidence="1" type="ORF">SDC9_178540</name>
</gene>
<reference evidence="1" key="1">
    <citation type="submission" date="2019-08" db="EMBL/GenBank/DDBJ databases">
        <authorList>
            <person name="Kucharzyk K."/>
            <person name="Murdoch R.W."/>
            <person name="Higgins S."/>
            <person name="Loffler F."/>
        </authorList>
    </citation>
    <scope>NUCLEOTIDE SEQUENCE</scope>
</reference>
<dbReference type="EMBL" id="VSSQ01082448">
    <property type="protein sequence ID" value="MPN31067.1"/>
    <property type="molecule type" value="Genomic_DNA"/>
</dbReference>
<protein>
    <submittedName>
        <fullName evidence="1">Uncharacterized protein</fullName>
    </submittedName>
</protein>